<dbReference type="GO" id="GO:0005615">
    <property type="term" value="C:extracellular space"/>
    <property type="evidence" value="ECO:0007669"/>
    <property type="project" value="InterPro"/>
</dbReference>
<dbReference type="EMBL" id="BDGG01000011">
    <property type="protein sequence ID" value="GAV04547.1"/>
    <property type="molecule type" value="Genomic_DNA"/>
</dbReference>
<accession>A0A1D1VSK1</accession>
<comment type="similarity">
    <text evidence="1 2">Belongs to the serpin family.</text>
</comment>
<sequence length="431" mass="47117">MASLKLSLTLCLIAAASLFEAASTGKSKSKSSDISVSSQDNVRSSLDGFSLDLYKALSGSSDAASTNLFFSPLSISSCLLLAYAGAKGTTQDQIAKALRLQGSSPDTIIDHFSTAFSVFSPPQPSFDGELPYNLSLANRAYIEKTLNVKKDYINTISNKLNSTVGVVDFHTKANAVRQEINKWVESQTNGKIKNLLQPGTIDSSTLMVLINAIYFKAAWVNQFVEGFTTKEDFFNLKGVNSKVDLMNINGKMYQYFDNLESSKNGMPAFHTLAIPYKTGDLSLLVFLPKEKKGLPALEKALTAANLDVVYKGMTERKANVYLPKFKVEKSFNLGSTLQSLGVEKMFNDADFSGISDSPMRVSAVVHKAFIEVNEKGTEAAAATAAVMTRTAMFIERDILPPVEFRADHPFLFVIRHEKTGLITFMGRIASF</sequence>
<name>A0A1D1VSK1_RAMVA</name>
<comment type="caution">
    <text evidence="5">The sequence shown here is derived from an EMBL/GenBank/DDBJ whole genome shotgun (WGS) entry which is preliminary data.</text>
</comment>
<dbReference type="SUPFAM" id="SSF56574">
    <property type="entry name" value="Serpins"/>
    <property type="match status" value="1"/>
</dbReference>
<evidence type="ECO:0000259" key="4">
    <source>
        <dbReference type="SMART" id="SM00093"/>
    </source>
</evidence>
<dbReference type="InterPro" id="IPR023795">
    <property type="entry name" value="Serpin_CS"/>
</dbReference>
<evidence type="ECO:0000256" key="1">
    <source>
        <dbReference type="ARBA" id="ARBA00009500"/>
    </source>
</evidence>
<dbReference type="STRING" id="947166.A0A1D1VSK1"/>
<dbReference type="GO" id="GO:0004867">
    <property type="term" value="F:serine-type endopeptidase inhibitor activity"/>
    <property type="evidence" value="ECO:0007669"/>
    <property type="project" value="InterPro"/>
</dbReference>
<feature type="signal peptide" evidence="3">
    <location>
        <begin position="1"/>
        <end position="21"/>
    </location>
</feature>
<dbReference type="Pfam" id="PF00079">
    <property type="entry name" value="Serpin"/>
    <property type="match status" value="1"/>
</dbReference>
<dbReference type="PANTHER" id="PTHR11461">
    <property type="entry name" value="SERINE PROTEASE INHIBITOR, SERPIN"/>
    <property type="match status" value="1"/>
</dbReference>
<feature type="chain" id="PRO_5008898795" description="Serpin domain-containing protein" evidence="3">
    <location>
        <begin position="22"/>
        <end position="431"/>
    </location>
</feature>
<evidence type="ECO:0000313" key="6">
    <source>
        <dbReference type="Proteomes" id="UP000186922"/>
    </source>
</evidence>
<dbReference type="Gene3D" id="2.30.39.10">
    <property type="entry name" value="Alpha-1-antitrypsin, domain 1"/>
    <property type="match status" value="1"/>
</dbReference>
<evidence type="ECO:0000313" key="5">
    <source>
        <dbReference type="EMBL" id="GAV04547.1"/>
    </source>
</evidence>
<feature type="domain" description="Serpin" evidence="4">
    <location>
        <begin position="51"/>
        <end position="431"/>
    </location>
</feature>
<keyword evidence="6" id="KW-1185">Reference proteome</keyword>
<gene>
    <name evidence="5" type="primary">RvY_14815-1</name>
    <name evidence="5" type="synonym">RvY_14815.1</name>
    <name evidence="5" type="ORF">RvY_14815</name>
</gene>
<dbReference type="InterPro" id="IPR000215">
    <property type="entry name" value="Serpin_fam"/>
</dbReference>
<proteinExistence type="inferred from homology"/>
<dbReference type="Gene3D" id="3.30.497.10">
    <property type="entry name" value="Antithrombin, subunit I, domain 2"/>
    <property type="match status" value="1"/>
</dbReference>
<dbReference type="InterPro" id="IPR042185">
    <property type="entry name" value="Serpin_sf_2"/>
</dbReference>
<dbReference type="OrthoDB" id="671595at2759"/>
<reference evidence="5 6" key="1">
    <citation type="journal article" date="2016" name="Nat. Commun.">
        <title>Extremotolerant tardigrade genome and improved radiotolerance of human cultured cells by tardigrade-unique protein.</title>
        <authorList>
            <person name="Hashimoto T."/>
            <person name="Horikawa D.D."/>
            <person name="Saito Y."/>
            <person name="Kuwahara H."/>
            <person name="Kozuka-Hata H."/>
            <person name="Shin-I T."/>
            <person name="Minakuchi Y."/>
            <person name="Ohishi K."/>
            <person name="Motoyama A."/>
            <person name="Aizu T."/>
            <person name="Enomoto A."/>
            <person name="Kondo K."/>
            <person name="Tanaka S."/>
            <person name="Hara Y."/>
            <person name="Koshikawa S."/>
            <person name="Sagara H."/>
            <person name="Miura T."/>
            <person name="Yokobori S."/>
            <person name="Miyagawa K."/>
            <person name="Suzuki Y."/>
            <person name="Kubo T."/>
            <person name="Oyama M."/>
            <person name="Kohara Y."/>
            <person name="Fujiyama A."/>
            <person name="Arakawa K."/>
            <person name="Katayama T."/>
            <person name="Toyoda A."/>
            <person name="Kunieda T."/>
        </authorList>
    </citation>
    <scope>NUCLEOTIDE SEQUENCE [LARGE SCALE GENOMIC DNA]</scope>
    <source>
        <strain evidence="5 6">YOKOZUNA-1</strain>
    </source>
</reference>
<protein>
    <recommendedName>
        <fullName evidence="4">Serpin domain-containing protein</fullName>
    </recommendedName>
</protein>
<dbReference type="PROSITE" id="PS00284">
    <property type="entry name" value="SERPIN"/>
    <property type="match status" value="1"/>
</dbReference>
<dbReference type="InterPro" id="IPR042178">
    <property type="entry name" value="Serpin_sf_1"/>
</dbReference>
<evidence type="ECO:0000256" key="3">
    <source>
        <dbReference type="SAM" id="SignalP"/>
    </source>
</evidence>
<dbReference type="PANTHER" id="PTHR11461:SF211">
    <property type="entry name" value="GH10112P-RELATED"/>
    <property type="match status" value="1"/>
</dbReference>
<dbReference type="CDD" id="cd19590">
    <property type="entry name" value="serpin_thermopin-like"/>
    <property type="match status" value="1"/>
</dbReference>
<dbReference type="SMART" id="SM00093">
    <property type="entry name" value="SERPIN"/>
    <property type="match status" value="1"/>
</dbReference>
<dbReference type="AlphaFoldDB" id="A0A1D1VSK1"/>
<dbReference type="InterPro" id="IPR036186">
    <property type="entry name" value="Serpin_sf"/>
</dbReference>
<organism evidence="5 6">
    <name type="scientific">Ramazzottius varieornatus</name>
    <name type="common">Water bear</name>
    <name type="synonym">Tardigrade</name>
    <dbReference type="NCBI Taxonomy" id="947166"/>
    <lineage>
        <taxon>Eukaryota</taxon>
        <taxon>Metazoa</taxon>
        <taxon>Ecdysozoa</taxon>
        <taxon>Tardigrada</taxon>
        <taxon>Eutardigrada</taxon>
        <taxon>Parachela</taxon>
        <taxon>Hypsibioidea</taxon>
        <taxon>Ramazzottiidae</taxon>
        <taxon>Ramazzottius</taxon>
    </lineage>
</organism>
<evidence type="ECO:0000256" key="2">
    <source>
        <dbReference type="RuleBase" id="RU000411"/>
    </source>
</evidence>
<dbReference type="Proteomes" id="UP000186922">
    <property type="component" value="Unassembled WGS sequence"/>
</dbReference>
<dbReference type="InterPro" id="IPR023796">
    <property type="entry name" value="Serpin_dom"/>
</dbReference>
<keyword evidence="3" id="KW-0732">Signal</keyword>